<dbReference type="EMBL" id="BAABUJ010000031">
    <property type="protein sequence ID" value="GAA5803961.1"/>
    <property type="molecule type" value="Genomic_DNA"/>
</dbReference>
<dbReference type="Proteomes" id="UP001476247">
    <property type="component" value="Unassembled WGS sequence"/>
</dbReference>
<reference evidence="2 3" key="1">
    <citation type="submission" date="2024-04" db="EMBL/GenBank/DDBJ databases">
        <title>genome sequences of Mucor flavus KT1a and Helicostylum pulchrum KT1b strains isolation_sourced from the surface of a dry-aged beef.</title>
        <authorList>
            <person name="Toyotome T."/>
            <person name="Hosono M."/>
            <person name="Torimaru M."/>
            <person name="Fukuda K."/>
            <person name="Mikami N."/>
        </authorList>
    </citation>
    <scope>NUCLEOTIDE SEQUENCE [LARGE SCALE GENOMIC DNA]</scope>
    <source>
        <strain evidence="2 3">KT1b</strain>
    </source>
</reference>
<proteinExistence type="predicted"/>
<name>A0ABP9YAI1_9FUNG</name>
<accession>A0ABP9YAI1</accession>
<keyword evidence="3" id="KW-1185">Reference proteome</keyword>
<evidence type="ECO:0000313" key="3">
    <source>
        <dbReference type="Proteomes" id="UP001476247"/>
    </source>
</evidence>
<comment type="caution">
    <text evidence="2">The sequence shown here is derived from an EMBL/GenBank/DDBJ whole genome shotgun (WGS) entry which is preliminary data.</text>
</comment>
<organism evidence="2 3">
    <name type="scientific">Helicostylum pulchrum</name>
    <dbReference type="NCBI Taxonomy" id="562976"/>
    <lineage>
        <taxon>Eukaryota</taxon>
        <taxon>Fungi</taxon>
        <taxon>Fungi incertae sedis</taxon>
        <taxon>Mucoromycota</taxon>
        <taxon>Mucoromycotina</taxon>
        <taxon>Mucoromycetes</taxon>
        <taxon>Mucorales</taxon>
        <taxon>Mucorineae</taxon>
        <taxon>Mucoraceae</taxon>
        <taxon>Helicostylum</taxon>
    </lineage>
</organism>
<gene>
    <name evidence="2" type="ORF">HPULCUR_009446</name>
</gene>
<feature type="region of interest" description="Disordered" evidence="1">
    <location>
        <begin position="41"/>
        <end position="85"/>
    </location>
</feature>
<sequence length="85" mass="9348">MEGSAGQTFNLQTYKPKTYVAVPGGDYVHWIASSWYPPVNNSSKDSQMPVETASPPLSPPSFSPILTTSNKNVHEYDPELVDQYG</sequence>
<protein>
    <submittedName>
        <fullName evidence="2">Uncharacterized protein</fullName>
    </submittedName>
</protein>
<evidence type="ECO:0000313" key="2">
    <source>
        <dbReference type="EMBL" id="GAA5803961.1"/>
    </source>
</evidence>
<evidence type="ECO:0000256" key="1">
    <source>
        <dbReference type="SAM" id="MobiDB-lite"/>
    </source>
</evidence>